<protein>
    <submittedName>
        <fullName evidence="3">Uncharacterized protein</fullName>
    </submittedName>
</protein>
<organism evidence="3 4">
    <name type="scientific">Euplotes crassus</name>
    <dbReference type="NCBI Taxonomy" id="5936"/>
    <lineage>
        <taxon>Eukaryota</taxon>
        <taxon>Sar</taxon>
        <taxon>Alveolata</taxon>
        <taxon>Ciliophora</taxon>
        <taxon>Intramacronucleata</taxon>
        <taxon>Spirotrichea</taxon>
        <taxon>Hypotrichia</taxon>
        <taxon>Euplotida</taxon>
        <taxon>Euplotidae</taxon>
        <taxon>Moneuplotes</taxon>
    </lineage>
</organism>
<evidence type="ECO:0000256" key="1">
    <source>
        <dbReference type="SAM" id="Coils"/>
    </source>
</evidence>
<evidence type="ECO:0000313" key="4">
    <source>
        <dbReference type="Proteomes" id="UP001295684"/>
    </source>
</evidence>
<evidence type="ECO:0000313" key="3">
    <source>
        <dbReference type="EMBL" id="CAI2365218.1"/>
    </source>
</evidence>
<feature type="compositionally biased region" description="Polar residues" evidence="2">
    <location>
        <begin position="10"/>
        <end position="23"/>
    </location>
</feature>
<dbReference type="Proteomes" id="UP001295684">
    <property type="component" value="Unassembled WGS sequence"/>
</dbReference>
<reference evidence="3" key="1">
    <citation type="submission" date="2023-07" db="EMBL/GenBank/DDBJ databases">
        <authorList>
            <consortium name="AG Swart"/>
            <person name="Singh M."/>
            <person name="Singh A."/>
            <person name="Seah K."/>
            <person name="Emmerich C."/>
        </authorList>
    </citation>
    <scope>NUCLEOTIDE SEQUENCE</scope>
    <source>
        <strain evidence="3">DP1</strain>
    </source>
</reference>
<dbReference type="AlphaFoldDB" id="A0AAD1X6S2"/>
<gene>
    <name evidence="3" type="ORF">ECRASSUSDP1_LOCUS6568</name>
</gene>
<dbReference type="EMBL" id="CAMPGE010006376">
    <property type="protein sequence ID" value="CAI2365218.1"/>
    <property type="molecule type" value="Genomic_DNA"/>
</dbReference>
<accession>A0AAD1X6S2</accession>
<feature type="compositionally biased region" description="Basic residues" evidence="2">
    <location>
        <begin position="24"/>
        <end position="34"/>
    </location>
</feature>
<evidence type="ECO:0000256" key="2">
    <source>
        <dbReference type="SAM" id="MobiDB-lite"/>
    </source>
</evidence>
<name>A0AAD1X6S2_EUPCR</name>
<comment type="caution">
    <text evidence="3">The sequence shown here is derived from an EMBL/GenBank/DDBJ whole genome shotgun (WGS) entry which is preliminary data.</text>
</comment>
<sequence length="437" mass="50323">MQENPKRPKQSTLKAQTSSSSALKKQHRKVKSIKPIKLNGRYQGSDTKIPKDHAHNLTLKMTYNRVTSDLDKSTYSNFDENLEYDTVYLKKKKPAHFKISSKSFDSRQSALKNHHKNSSKEPPHHPPNPPPKNIKSLNRIPSQLPHSKNPTSDFTHAAHLREKLHKESEAGRLNISAPEMFSPPTRNTSLVKPFKSIRASLGQDYDRFQSVSFSEENEAVRLDKIQALPDTEKKVKRCFEIIKSLSGENKCLKDVVTEMKMVVKAQRSEILSLQNEIDNLGLKRPKLLTGAHHYSKIIGIPKNRKQKDSEKEILTLKEEVKKLRKILNFYREQNGIHENSLVNFKNVNFFPEVSKDYENSDMMSASSTTENKIRRKNRANMTMNNLYKFQKTSKILQIANKEVLLERFGRQFKKLAQIETINELFDKAQDIISSTGN</sequence>
<feature type="compositionally biased region" description="Polar residues" evidence="2">
    <location>
        <begin position="139"/>
        <end position="153"/>
    </location>
</feature>
<feature type="compositionally biased region" description="Polar residues" evidence="2">
    <location>
        <begin position="100"/>
        <end position="111"/>
    </location>
</feature>
<keyword evidence="4" id="KW-1185">Reference proteome</keyword>
<feature type="coiled-coil region" evidence="1">
    <location>
        <begin position="263"/>
        <end position="333"/>
    </location>
</feature>
<feature type="region of interest" description="Disordered" evidence="2">
    <location>
        <begin position="165"/>
        <end position="187"/>
    </location>
</feature>
<keyword evidence="1" id="KW-0175">Coiled coil</keyword>
<feature type="region of interest" description="Disordered" evidence="2">
    <location>
        <begin position="1"/>
        <end position="51"/>
    </location>
</feature>
<proteinExistence type="predicted"/>
<feature type="region of interest" description="Disordered" evidence="2">
    <location>
        <begin position="100"/>
        <end position="153"/>
    </location>
</feature>